<accession>A0A3A6QU19</accession>
<keyword evidence="2" id="KW-0808">Transferase</keyword>
<dbReference type="AlphaFoldDB" id="A0A3A6QU19"/>
<dbReference type="Gene3D" id="3.40.630.30">
    <property type="match status" value="1"/>
</dbReference>
<evidence type="ECO:0000313" key="2">
    <source>
        <dbReference type="EMBL" id="RJX72364.1"/>
    </source>
</evidence>
<dbReference type="PROSITE" id="PS51186">
    <property type="entry name" value="GNAT"/>
    <property type="match status" value="1"/>
</dbReference>
<evidence type="ECO:0000259" key="1">
    <source>
        <dbReference type="PROSITE" id="PS51186"/>
    </source>
</evidence>
<feature type="domain" description="N-acetyltransferase" evidence="1">
    <location>
        <begin position="1"/>
        <end position="146"/>
    </location>
</feature>
<dbReference type="InterPro" id="IPR016181">
    <property type="entry name" value="Acyl_CoA_acyltransferase"/>
</dbReference>
<comment type="caution">
    <text evidence="2">The sequence shown here is derived from an EMBL/GenBank/DDBJ whole genome shotgun (WGS) entry which is preliminary data.</text>
</comment>
<organism evidence="2 3">
    <name type="scientific">Vibrio sinensis</name>
    <dbReference type="NCBI Taxonomy" id="2302434"/>
    <lineage>
        <taxon>Bacteria</taxon>
        <taxon>Pseudomonadati</taxon>
        <taxon>Pseudomonadota</taxon>
        <taxon>Gammaproteobacteria</taxon>
        <taxon>Vibrionales</taxon>
        <taxon>Vibrionaceae</taxon>
        <taxon>Vibrio</taxon>
    </lineage>
</organism>
<dbReference type="Pfam" id="PF13508">
    <property type="entry name" value="Acetyltransf_7"/>
    <property type="match status" value="1"/>
</dbReference>
<dbReference type="OrthoDB" id="7845888at2"/>
<dbReference type="Proteomes" id="UP000273252">
    <property type="component" value="Unassembled WGS sequence"/>
</dbReference>
<evidence type="ECO:0000313" key="3">
    <source>
        <dbReference type="Proteomes" id="UP000273252"/>
    </source>
</evidence>
<dbReference type="GO" id="GO:0016747">
    <property type="term" value="F:acyltransferase activity, transferring groups other than amino-acyl groups"/>
    <property type="evidence" value="ECO:0007669"/>
    <property type="project" value="InterPro"/>
</dbReference>
<protein>
    <submittedName>
        <fullName evidence="2">N-acetyltransferase</fullName>
    </submittedName>
</protein>
<dbReference type="SUPFAM" id="SSF55729">
    <property type="entry name" value="Acyl-CoA N-acyltransferases (Nat)"/>
    <property type="match status" value="1"/>
</dbReference>
<gene>
    <name evidence="2" type="ORF">DZ860_08105</name>
</gene>
<sequence>MNQLTIEVLDPIKLPLVTRLYKAHYPSGKAKSNELTIVGYIEQSLSAVVRFRPIEEFRLLTGMLVIPQYREQGVGHQLMNYCQQHTLTSKDYCFAYSHLELFYQQHGFTTIPASTLPNSLKLLYNRYSHSGKRLTPMHYSGALDDTES</sequence>
<dbReference type="InterPro" id="IPR000182">
    <property type="entry name" value="GNAT_dom"/>
</dbReference>
<name>A0A3A6QU19_9VIBR</name>
<dbReference type="EMBL" id="QVMU01000005">
    <property type="protein sequence ID" value="RJX72364.1"/>
    <property type="molecule type" value="Genomic_DNA"/>
</dbReference>
<reference evidence="2 3" key="1">
    <citation type="submission" date="2018-08" db="EMBL/GenBank/DDBJ databases">
        <title>Vibrio isolated from the Eastern China Marginal Seas.</title>
        <authorList>
            <person name="Li Y."/>
        </authorList>
    </citation>
    <scope>NUCLEOTIDE SEQUENCE [LARGE SCALE GENOMIC DNA]</scope>
    <source>
        <strain evidence="2 3">BEI233</strain>
    </source>
</reference>
<dbReference type="CDD" id="cd04301">
    <property type="entry name" value="NAT_SF"/>
    <property type="match status" value="1"/>
</dbReference>
<dbReference type="RefSeq" id="WP_120030428.1">
    <property type="nucleotide sequence ID" value="NZ_QVMU01000005.1"/>
</dbReference>
<keyword evidence="3" id="KW-1185">Reference proteome</keyword>
<proteinExistence type="predicted"/>